<dbReference type="InterPro" id="IPR044068">
    <property type="entry name" value="CB"/>
</dbReference>
<evidence type="ECO:0000256" key="2">
    <source>
        <dbReference type="ARBA" id="ARBA00023125"/>
    </source>
</evidence>
<reference evidence="8 9" key="1">
    <citation type="submission" date="2024-06" db="EMBL/GenBank/DDBJ databases">
        <title>Halorubrum miltondacostae sp. nov., a potential PHA producer isolated from an inland solar saltern in Rio Maior, Portugal.</title>
        <authorList>
            <person name="Albuquerque L."/>
            <person name="Viver T."/>
            <person name="Barroso C."/>
            <person name="Claudino R."/>
            <person name="Galvan M."/>
            <person name="Simoes G."/>
            <person name="Lobo Da Cunha A."/>
            <person name="Egas C."/>
        </authorList>
    </citation>
    <scope>NUCLEOTIDE SEQUENCE [LARGE SCALE GENOMIC DNA]</scope>
    <source>
        <strain evidence="8 9">RMP-11</strain>
    </source>
</reference>
<evidence type="ECO:0000256" key="5">
    <source>
        <dbReference type="SAM" id="MobiDB-lite"/>
    </source>
</evidence>
<keyword evidence="2 4" id="KW-0238">DNA-binding</keyword>
<dbReference type="GO" id="GO:0015074">
    <property type="term" value="P:DNA integration"/>
    <property type="evidence" value="ECO:0007669"/>
    <property type="project" value="UniProtKB-KW"/>
</dbReference>
<accession>A0ABD5LWC8</accession>
<feature type="region of interest" description="Disordered" evidence="5">
    <location>
        <begin position="344"/>
        <end position="370"/>
    </location>
</feature>
<dbReference type="Gene3D" id="1.10.443.10">
    <property type="entry name" value="Intergrase catalytic core"/>
    <property type="match status" value="1"/>
</dbReference>
<organism evidence="8 9">
    <name type="scientific">Halorubrum miltondacostae</name>
    <dbReference type="NCBI Taxonomy" id="3076378"/>
    <lineage>
        <taxon>Archaea</taxon>
        <taxon>Methanobacteriati</taxon>
        <taxon>Methanobacteriota</taxon>
        <taxon>Stenosarchaea group</taxon>
        <taxon>Halobacteria</taxon>
        <taxon>Halobacteriales</taxon>
        <taxon>Haloferacaceae</taxon>
        <taxon>Halorubrum</taxon>
    </lineage>
</organism>
<evidence type="ECO:0000259" key="7">
    <source>
        <dbReference type="PROSITE" id="PS51900"/>
    </source>
</evidence>
<dbReference type="GO" id="GO:0003677">
    <property type="term" value="F:DNA binding"/>
    <property type="evidence" value="ECO:0007669"/>
    <property type="project" value="UniProtKB-UniRule"/>
</dbReference>
<dbReference type="CDD" id="cd00397">
    <property type="entry name" value="DNA_BRE_C"/>
    <property type="match status" value="1"/>
</dbReference>
<keyword evidence="3" id="KW-0233">DNA recombination</keyword>
<evidence type="ECO:0000256" key="4">
    <source>
        <dbReference type="PROSITE-ProRule" id="PRU01248"/>
    </source>
</evidence>
<feature type="domain" description="Tyr recombinase" evidence="6">
    <location>
        <begin position="159"/>
        <end position="364"/>
    </location>
</feature>
<dbReference type="PROSITE" id="PS51898">
    <property type="entry name" value="TYR_RECOMBINASE"/>
    <property type="match status" value="1"/>
</dbReference>
<dbReference type="Pfam" id="PF00589">
    <property type="entry name" value="Phage_integrase"/>
    <property type="match status" value="1"/>
</dbReference>
<sequence length="370" mass="42506">MTPPLQSNSDSRTFFDLLRDGITRLTPRYSVRDFEPDVINPDQFSASNPFVCAYLETRSGRQLTEGSVETYEHNLKQYITFLEKRDIQLLDVELTDVIAFVEQCVDDGNRQSTIEGKLTAIRELYAFIRLRTDAAKALTLDPIELDRIDISEYNTPPDIEREPLSREELRKLFDAMDSYRNRLLAILAAETGLRNSDLRNIHVDDVDFDVREVHVRDPKNAVPYDVPISRDLCLELQVWCEQYRAGYGGSKNAQYLFPSQNGAKLETNSALNDIVTSAAERAGIQETIGKSRVSPEQRTQYNGKTEVREWNRVTVHTLRHTCLTLMKEAGVSLPYRQLVANHRNPQTTQQYSHGREQEFSSIRKQFNAPR</sequence>
<dbReference type="RefSeq" id="WP_371159013.1">
    <property type="nucleotide sequence ID" value="NZ_JBEDNX010000006.1"/>
</dbReference>
<dbReference type="InterPro" id="IPR050090">
    <property type="entry name" value="Tyrosine_recombinase_XerCD"/>
</dbReference>
<dbReference type="InterPro" id="IPR004107">
    <property type="entry name" value="Integrase_SAM-like_N"/>
</dbReference>
<keyword evidence="1" id="KW-0229">DNA integration</keyword>
<dbReference type="PANTHER" id="PTHR30349">
    <property type="entry name" value="PHAGE INTEGRASE-RELATED"/>
    <property type="match status" value="1"/>
</dbReference>
<evidence type="ECO:0000256" key="1">
    <source>
        <dbReference type="ARBA" id="ARBA00022908"/>
    </source>
</evidence>
<dbReference type="GO" id="GO:0006310">
    <property type="term" value="P:DNA recombination"/>
    <property type="evidence" value="ECO:0007669"/>
    <property type="project" value="UniProtKB-KW"/>
</dbReference>
<name>A0ABD5LWC8_9EURY</name>
<dbReference type="Proteomes" id="UP001567572">
    <property type="component" value="Unassembled WGS sequence"/>
</dbReference>
<dbReference type="AlphaFoldDB" id="A0ABD5LWC8"/>
<comment type="caution">
    <text evidence="8">The sequence shown here is derived from an EMBL/GenBank/DDBJ whole genome shotgun (WGS) entry which is preliminary data.</text>
</comment>
<dbReference type="Pfam" id="PF02899">
    <property type="entry name" value="Phage_int_SAM_1"/>
    <property type="match status" value="1"/>
</dbReference>
<evidence type="ECO:0000259" key="6">
    <source>
        <dbReference type="PROSITE" id="PS51898"/>
    </source>
</evidence>
<dbReference type="PANTHER" id="PTHR30349:SF41">
    <property type="entry name" value="INTEGRASE_RECOMBINASE PROTEIN MJ0367-RELATED"/>
    <property type="match status" value="1"/>
</dbReference>
<dbReference type="InterPro" id="IPR002104">
    <property type="entry name" value="Integrase_catalytic"/>
</dbReference>
<dbReference type="SUPFAM" id="SSF56349">
    <property type="entry name" value="DNA breaking-rejoining enzymes"/>
    <property type="match status" value="1"/>
</dbReference>
<dbReference type="EMBL" id="JBEDNY010000001">
    <property type="protein sequence ID" value="MEZ3162319.1"/>
    <property type="molecule type" value="Genomic_DNA"/>
</dbReference>
<protein>
    <submittedName>
        <fullName evidence="8">Site-specific integrase</fullName>
    </submittedName>
</protein>
<dbReference type="Gene3D" id="1.10.150.130">
    <property type="match status" value="1"/>
</dbReference>
<evidence type="ECO:0000313" key="9">
    <source>
        <dbReference type="Proteomes" id="UP001567572"/>
    </source>
</evidence>
<dbReference type="InterPro" id="IPR011010">
    <property type="entry name" value="DNA_brk_join_enz"/>
</dbReference>
<proteinExistence type="predicted"/>
<gene>
    <name evidence="8" type="ORF">ABNG04_00255</name>
</gene>
<feature type="domain" description="Core-binding (CB)" evidence="7">
    <location>
        <begin position="45"/>
        <end position="129"/>
    </location>
</feature>
<evidence type="ECO:0000313" key="8">
    <source>
        <dbReference type="EMBL" id="MEZ3162319.1"/>
    </source>
</evidence>
<dbReference type="PROSITE" id="PS51900">
    <property type="entry name" value="CB"/>
    <property type="match status" value="1"/>
</dbReference>
<keyword evidence="9" id="KW-1185">Reference proteome</keyword>
<dbReference type="InterPro" id="IPR010998">
    <property type="entry name" value="Integrase_recombinase_N"/>
</dbReference>
<evidence type="ECO:0000256" key="3">
    <source>
        <dbReference type="ARBA" id="ARBA00023172"/>
    </source>
</evidence>
<dbReference type="InterPro" id="IPR013762">
    <property type="entry name" value="Integrase-like_cat_sf"/>
</dbReference>